<keyword evidence="1" id="KW-0472">Membrane</keyword>
<dbReference type="AlphaFoldDB" id="A0A438J1F3"/>
<dbReference type="OrthoDB" id="1650029at2759"/>
<evidence type="ECO:0000256" key="1">
    <source>
        <dbReference type="SAM" id="Phobius"/>
    </source>
</evidence>
<gene>
    <name evidence="2" type="ORF">CK203_016575</name>
</gene>
<accession>A0A438J1F3</accession>
<comment type="caution">
    <text evidence="2">The sequence shown here is derived from an EMBL/GenBank/DDBJ whole genome shotgun (WGS) entry which is preliminary data.</text>
</comment>
<keyword evidence="1" id="KW-0812">Transmembrane</keyword>
<sequence>MGAESVMKFVVEKLKELLVLLENFGGYLVDEVDKVFPPDSRGEKLRHWIQVGAPFLILGLVLVVFYYCCCGCCRGRRGVKMMKAPGRDYRMARPPFESNPRGYFRGLRADRIHVR</sequence>
<dbReference type="KEGG" id="vvi:104879282"/>
<keyword evidence="1" id="KW-1133">Transmembrane helix</keyword>
<protein>
    <submittedName>
        <fullName evidence="2">Uncharacterized protein</fullName>
    </submittedName>
</protein>
<name>A0A438J1F3_VITVI</name>
<organism evidence="2 3">
    <name type="scientific">Vitis vinifera</name>
    <name type="common">Grape</name>
    <dbReference type="NCBI Taxonomy" id="29760"/>
    <lineage>
        <taxon>Eukaryota</taxon>
        <taxon>Viridiplantae</taxon>
        <taxon>Streptophyta</taxon>
        <taxon>Embryophyta</taxon>
        <taxon>Tracheophyta</taxon>
        <taxon>Spermatophyta</taxon>
        <taxon>Magnoliopsida</taxon>
        <taxon>eudicotyledons</taxon>
        <taxon>Gunneridae</taxon>
        <taxon>Pentapetalae</taxon>
        <taxon>rosids</taxon>
        <taxon>Vitales</taxon>
        <taxon>Vitaceae</taxon>
        <taxon>Viteae</taxon>
        <taxon>Vitis</taxon>
    </lineage>
</organism>
<dbReference type="Proteomes" id="UP000288805">
    <property type="component" value="Unassembled WGS sequence"/>
</dbReference>
<dbReference type="InterPro" id="IPR039926">
    <property type="entry name" value="Egg_app_1"/>
</dbReference>
<dbReference type="PANTHER" id="PTHR33333:SF46">
    <property type="entry name" value="LOW QUALITY PROTEIN: GLYCINE-RICH PROTEIN DOT1"/>
    <property type="match status" value="1"/>
</dbReference>
<dbReference type="EMBL" id="QGNW01000069">
    <property type="protein sequence ID" value="RVX02793.1"/>
    <property type="molecule type" value="Genomic_DNA"/>
</dbReference>
<evidence type="ECO:0000313" key="2">
    <source>
        <dbReference type="EMBL" id="RVX02793.1"/>
    </source>
</evidence>
<reference evidence="2 3" key="1">
    <citation type="journal article" date="2018" name="PLoS Genet.">
        <title>Population sequencing reveals clonal diversity and ancestral inbreeding in the grapevine cultivar Chardonnay.</title>
        <authorList>
            <person name="Roach M.J."/>
            <person name="Johnson D.L."/>
            <person name="Bohlmann J."/>
            <person name="van Vuuren H.J."/>
            <person name="Jones S.J."/>
            <person name="Pretorius I.S."/>
            <person name="Schmidt S.A."/>
            <person name="Borneman A.R."/>
        </authorList>
    </citation>
    <scope>NUCLEOTIDE SEQUENCE [LARGE SCALE GENOMIC DNA]</scope>
    <source>
        <strain evidence="3">cv. Chardonnay</strain>
        <tissue evidence="2">Leaf</tissue>
    </source>
</reference>
<evidence type="ECO:0000313" key="3">
    <source>
        <dbReference type="Proteomes" id="UP000288805"/>
    </source>
</evidence>
<proteinExistence type="predicted"/>
<dbReference type="PANTHER" id="PTHR33333">
    <property type="entry name" value="ERYTHROCYTE MEMBRANE PROTEIN 1-LIKE"/>
    <property type="match status" value="1"/>
</dbReference>
<feature type="transmembrane region" description="Helical" evidence="1">
    <location>
        <begin position="48"/>
        <end position="73"/>
    </location>
</feature>